<dbReference type="GO" id="GO:0003700">
    <property type="term" value="F:DNA-binding transcription factor activity"/>
    <property type="evidence" value="ECO:0007669"/>
    <property type="project" value="InterPro"/>
</dbReference>
<dbReference type="InterPro" id="IPR000281">
    <property type="entry name" value="HTH_RpiR"/>
</dbReference>
<keyword evidence="3" id="KW-1185">Reference proteome</keyword>
<evidence type="ECO:0000259" key="1">
    <source>
        <dbReference type="PROSITE" id="PS51071"/>
    </source>
</evidence>
<reference evidence="2 3" key="1">
    <citation type="submission" date="2018-11" db="EMBL/GenBank/DDBJ databases">
        <title>the genome of Mesorhizobium tamadayense DSM 28320.</title>
        <authorList>
            <person name="Gao J."/>
        </authorList>
    </citation>
    <scope>NUCLEOTIDE SEQUENCE [LARGE SCALE GENOMIC DNA]</scope>
    <source>
        <strain evidence="2 3">DSM 28320</strain>
    </source>
</reference>
<comment type="caution">
    <text evidence="2">The sequence shown here is derived from an EMBL/GenBank/DDBJ whole genome shotgun (WGS) entry which is preliminary data.</text>
</comment>
<evidence type="ECO:0000313" key="2">
    <source>
        <dbReference type="EMBL" id="RRI05396.1"/>
    </source>
</evidence>
<evidence type="ECO:0000313" key="3">
    <source>
        <dbReference type="Proteomes" id="UP000273786"/>
    </source>
</evidence>
<dbReference type="GO" id="GO:0003677">
    <property type="term" value="F:DNA binding"/>
    <property type="evidence" value="ECO:0007669"/>
    <property type="project" value="InterPro"/>
</dbReference>
<dbReference type="InterPro" id="IPR047640">
    <property type="entry name" value="RpiR-like"/>
</dbReference>
<dbReference type="InterPro" id="IPR009057">
    <property type="entry name" value="Homeodomain-like_sf"/>
</dbReference>
<dbReference type="RefSeq" id="WP_124996456.1">
    <property type="nucleotide sequence ID" value="NZ_RQXT01000005.1"/>
</dbReference>
<accession>A0A3P3G3G9</accession>
<feature type="domain" description="HTH rpiR-type" evidence="1">
    <location>
        <begin position="20"/>
        <end position="96"/>
    </location>
</feature>
<gene>
    <name evidence="2" type="ORF">EH240_05760</name>
</gene>
<dbReference type="PROSITE" id="PS51071">
    <property type="entry name" value="HTH_RPIR"/>
    <property type="match status" value="1"/>
</dbReference>
<dbReference type="GO" id="GO:0097367">
    <property type="term" value="F:carbohydrate derivative binding"/>
    <property type="evidence" value="ECO:0007669"/>
    <property type="project" value="InterPro"/>
</dbReference>
<protein>
    <submittedName>
        <fullName evidence="2">MurR/RpiR family transcriptional regulator</fullName>
    </submittedName>
</protein>
<dbReference type="Proteomes" id="UP000273786">
    <property type="component" value="Unassembled WGS sequence"/>
</dbReference>
<dbReference type="SUPFAM" id="SSF46689">
    <property type="entry name" value="Homeodomain-like"/>
    <property type="match status" value="1"/>
</dbReference>
<dbReference type="Pfam" id="PF01418">
    <property type="entry name" value="HTH_6"/>
    <property type="match status" value="1"/>
</dbReference>
<dbReference type="OrthoDB" id="8284305at2"/>
<dbReference type="PANTHER" id="PTHR30514">
    <property type="entry name" value="GLUCOKINASE"/>
    <property type="match status" value="1"/>
</dbReference>
<dbReference type="AlphaFoldDB" id="A0A3P3G3G9"/>
<sequence>MRKALNKIVKPPYGPPSDLRTLKEDIAARRVVLPGRFEQIGRYALENPEDIAFGTCRQIAASVGASESSVSRFVDALGFNSFAEFRAIFQAYIRDRN</sequence>
<dbReference type="InterPro" id="IPR036388">
    <property type="entry name" value="WH-like_DNA-bd_sf"/>
</dbReference>
<dbReference type="EMBL" id="RQXT01000005">
    <property type="protein sequence ID" value="RRI05396.1"/>
    <property type="molecule type" value="Genomic_DNA"/>
</dbReference>
<dbReference type="Gene3D" id="1.10.10.10">
    <property type="entry name" value="Winged helix-like DNA-binding domain superfamily/Winged helix DNA-binding domain"/>
    <property type="match status" value="1"/>
</dbReference>
<organism evidence="2 3">
    <name type="scientific">Mesorhizobium tamadayense</name>
    <dbReference type="NCBI Taxonomy" id="425306"/>
    <lineage>
        <taxon>Bacteria</taxon>
        <taxon>Pseudomonadati</taxon>
        <taxon>Pseudomonadota</taxon>
        <taxon>Alphaproteobacteria</taxon>
        <taxon>Hyphomicrobiales</taxon>
        <taxon>Phyllobacteriaceae</taxon>
        <taxon>Mesorhizobium</taxon>
    </lineage>
</organism>
<dbReference type="PANTHER" id="PTHR30514:SF18">
    <property type="entry name" value="RPIR-FAMILY TRANSCRIPTIONAL REGULATOR"/>
    <property type="match status" value="1"/>
</dbReference>
<name>A0A3P3G3G9_9HYPH</name>
<proteinExistence type="predicted"/>